<protein>
    <submittedName>
        <fullName evidence="1">Uncharacterized protein</fullName>
    </submittedName>
</protein>
<name>G7YK94_CLOSI</name>
<dbReference type="AlphaFoldDB" id="G7YK94"/>
<reference evidence="1" key="1">
    <citation type="journal article" date="2011" name="Genome Biol.">
        <title>The draft genome of the carcinogenic human liver fluke Clonorchis sinensis.</title>
        <authorList>
            <person name="Wang X."/>
            <person name="Chen W."/>
            <person name="Huang Y."/>
            <person name="Sun J."/>
            <person name="Men J."/>
            <person name="Liu H."/>
            <person name="Luo F."/>
            <person name="Guo L."/>
            <person name="Lv X."/>
            <person name="Deng C."/>
            <person name="Zhou C."/>
            <person name="Fan Y."/>
            <person name="Li X."/>
            <person name="Huang L."/>
            <person name="Hu Y."/>
            <person name="Liang C."/>
            <person name="Hu X."/>
            <person name="Xu J."/>
            <person name="Yu X."/>
        </authorList>
    </citation>
    <scope>NUCLEOTIDE SEQUENCE [LARGE SCALE GENOMIC DNA]</scope>
    <source>
        <strain evidence="1">Henan</strain>
    </source>
</reference>
<dbReference type="EMBL" id="DF143481">
    <property type="protein sequence ID" value="GAA53376.1"/>
    <property type="molecule type" value="Genomic_DNA"/>
</dbReference>
<evidence type="ECO:0000313" key="1">
    <source>
        <dbReference type="EMBL" id="GAA53376.1"/>
    </source>
</evidence>
<proteinExistence type="predicted"/>
<accession>G7YK94</accession>
<sequence>MEKRKRGEEIERFAVQVRRMQDTGIRVGKPARRKQLGEMVTQQCQSNYIASVRLNITPVKTGKHLLAVSNGERESVAYCQVTDTVTHGYQRTRSCVHKRAEQPLGIIQSKLRDLVHAMVLSGVIGRVDTDAEAWALVDLDPRLPDRLLVEFEGLSGFRVFRNSLQEFDLPDTIWPSNVRLSGRIKLKRFHQFSGATVPSGKRLIDKKHNSFIANKRCLVEKDSSTKNNSFIANKRVYSGEFIRVIDGSAISDPFVPPTTILSGNLGNICGRLSLAAGGMVCENPHRMTDNVVEATECVAPGRLMFQLLRHSRYRDSAGFRIEFPVVADGVAASVRWMCWPNGYFGPHTSLIRCDGNEDRNFSDFGDELCSCFTRNFTGFPDETISLMMKITGILARPSKRQLPEGAGLVRVYL</sequence>
<gene>
    <name evidence="1" type="ORF">CLF_110098</name>
</gene>
<evidence type="ECO:0000313" key="2">
    <source>
        <dbReference type="Proteomes" id="UP000008909"/>
    </source>
</evidence>
<organism evidence="1 2">
    <name type="scientific">Clonorchis sinensis</name>
    <name type="common">Chinese liver fluke</name>
    <dbReference type="NCBI Taxonomy" id="79923"/>
    <lineage>
        <taxon>Eukaryota</taxon>
        <taxon>Metazoa</taxon>
        <taxon>Spiralia</taxon>
        <taxon>Lophotrochozoa</taxon>
        <taxon>Platyhelminthes</taxon>
        <taxon>Trematoda</taxon>
        <taxon>Digenea</taxon>
        <taxon>Opisthorchiida</taxon>
        <taxon>Opisthorchiata</taxon>
        <taxon>Opisthorchiidae</taxon>
        <taxon>Clonorchis</taxon>
    </lineage>
</organism>
<keyword evidence="2" id="KW-1185">Reference proteome</keyword>
<reference key="2">
    <citation type="submission" date="2011-10" db="EMBL/GenBank/DDBJ databases">
        <title>The genome and transcriptome sequence of Clonorchis sinensis provide insights into the carcinogenic liver fluke.</title>
        <authorList>
            <person name="Wang X."/>
            <person name="Huang Y."/>
            <person name="Chen W."/>
            <person name="Liu H."/>
            <person name="Guo L."/>
            <person name="Chen Y."/>
            <person name="Luo F."/>
            <person name="Zhou W."/>
            <person name="Sun J."/>
            <person name="Mao Q."/>
            <person name="Liang P."/>
            <person name="Zhou C."/>
            <person name="Tian Y."/>
            <person name="Men J."/>
            <person name="Lv X."/>
            <person name="Huang L."/>
            <person name="Zhou J."/>
            <person name="Hu Y."/>
            <person name="Li R."/>
            <person name="Zhang F."/>
            <person name="Lei H."/>
            <person name="Li X."/>
            <person name="Hu X."/>
            <person name="Liang C."/>
            <person name="Xu J."/>
            <person name="Wu Z."/>
            <person name="Yu X."/>
        </authorList>
    </citation>
    <scope>NUCLEOTIDE SEQUENCE</scope>
    <source>
        <strain>Henan</strain>
    </source>
</reference>
<dbReference type="Proteomes" id="UP000008909">
    <property type="component" value="Unassembled WGS sequence"/>
</dbReference>